<dbReference type="NCBIfam" id="NF008852">
    <property type="entry name" value="PRK11890.1"/>
    <property type="match status" value="1"/>
</dbReference>
<dbReference type="SUPFAM" id="SSF54637">
    <property type="entry name" value="Thioesterase/thiol ester dehydrase-isomerase"/>
    <property type="match status" value="1"/>
</dbReference>
<dbReference type="Gene3D" id="3.40.718.10">
    <property type="entry name" value="Isopropylmalate Dehydrogenase"/>
    <property type="match status" value="1"/>
</dbReference>
<keyword evidence="1" id="KW-0808">Transferase</keyword>
<dbReference type="Proteomes" id="UP000603352">
    <property type="component" value="Unassembled WGS sequence"/>
</dbReference>
<comment type="caution">
    <text evidence="4">The sequence shown here is derived from an EMBL/GenBank/DDBJ whole genome shotgun (WGS) entry which is preliminary data.</text>
</comment>
<dbReference type="RefSeq" id="WP_188575234.1">
    <property type="nucleotide sequence ID" value="NZ_BMDZ01000006.1"/>
</dbReference>
<dbReference type="PANTHER" id="PTHR43356">
    <property type="entry name" value="PHOSPHATE ACETYLTRANSFERASE"/>
    <property type="match status" value="1"/>
</dbReference>
<organism evidence="4 5">
    <name type="scientific">Tistrella bauzanensis</name>
    <dbReference type="NCBI Taxonomy" id="657419"/>
    <lineage>
        <taxon>Bacteria</taxon>
        <taxon>Pseudomonadati</taxon>
        <taxon>Pseudomonadota</taxon>
        <taxon>Alphaproteobacteria</taxon>
        <taxon>Geminicoccales</taxon>
        <taxon>Geminicoccaceae</taxon>
        <taxon>Tistrella</taxon>
    </lineage>
</organism>
<dbReference type="SUPFAM" id="SSF53659">
    <property type="entry name" value="Isocitrate/Isopropylmalate dehydrogenase-like"/>
    <property type="match status" value="1"/>
</dbReference>
<dbReference type="NCBIfam" id="NF006045">
    <property type="entry name" value="PRK08190.1"/>
    <property type="match status" value="1"/>
</dbReference>
<dbReference type="InterPro" id="IPR002505">
    <property type="entry name" value="PTA_PTB"/>
</dbReference>
<protein>
    <submittedName>
        <fullName evidence="4">Bifunctional enoyl-CoA hydratase/phosphate acetyltransferase</fullName>
    </submittedName>
</protein>
<dbReference type="PANTHER" id="PTHR43356:SF2">
    <property type="entry name" value="PHOSPHATE ACETYLTRANSFERASE"/>
    <property type="match status" value="1"/>
</dbReference>
<keyword evidence="2" id="KW-0012">Acyltransferase</keyword>
<reference evidence="5" key="1">
    <citation type="journal article" date="2019" name="Int. J. Syst. Evol. Microbiol.">
        <title>The Global Catalogue of Microorganisms (GCM) 10K type strain sequencing project: providing services to taxonomists for standard genome sequencing and annotation.</title>
        <authorList>
            <consortium name="The Broad Institute Genomics Platform"/>
            <consortium name="The Broad Institute Genome Sequencing Center for Infectious Disease"/>
            <person name="Wu L."/>
            <person name="Ma J."/>
        </authorList>
    </citation>
    <scope>NUCLEOTIDE SEQUENCE [LARGE SCALE GENOMIC DNA]</scope>
    <source>
        <strain evidence="5">CGMCC 1.10188</strain>
    </source>
</reference>
<accession>A0ABQ1IBB6</accession>
<evidence type="ECO:0000259" key="3">
    <source>
        <dbReference type="Pfam" id="PF01515"/>
    </source>
</evidence>
<name>A0ABQ1IBB6_9PROT</name>
<keyword evidence="5" id="KW-1185">Reference proteome</keyword>
<dbReference type="InterPro" id="IPR029069">
    <property type="entry name" value="HotDog_dom_sf"/>
</dbReference>
<sequence length="468" mass="48023">MLRIANRTFDDIRTGDDAVLVHEAGASLVDRLGTMALDIDPAHVDPALAADAGFRGTTALGALPGLLIDLLIAAELPGPGAEVLTSRLDRLCPVVAGETLTARVVVTAIAADRRLTLACTVSGAGGRMVAEGHAEVRAGAVRVDRPYVMAPGAAIAAAVAAAPENRPVYRHLLAMTAELPPIATAVIHPVDTNSIEGALDAAAVGLILPILVGPEAKIRAAAEACGRSLAGIRIIDQPHSHAAAERAVLLVREGEAAALMKGALHTDEVMSAAVDKACGLRTARRMSHVFALDVPAYPKPLFVTDAAINIYPNLDAKRDIVQNAIDLVRALGTDRPKVAILSAIETVYPPIASTVEAAALCKMADRGQITGGVLDGPLAFDNAVSKAAARAKGIVSEVAGDADILVTPDLEAGNMVAKQLIHLAGAEAAGLVLGARVPIMLTSRADGPAARLASAALAQIFVHRGARP</sequence>
<evidence type="ECO:0000256" key="2">
    <source>
        <dbReference type="ARBA" id="ARBA00023315"/>
    </source>
</evidence>
<dbReference type="Pfam" id="PF01515">
    <property type="entry name" value="PTA_PTB"/>
    <property type="match status" value="1"/>
</dbReference>
<dbReference type="Gene3D" id="3.10.129.10">
    <property type="entry name" value="Hotdog Thioesterase"/>
    <property type="match status" value="1"/>
</dbReference>
<evidence type="ECO:0000313" key="5">
    <source>
        <dbReference type="Proteomes" id="UP000603352"/>
    </source>
</evidence>
<evidence type="ECO:0000313" key="4">
    <source>
        <dbReference type="EMBL" id="GGB29397.1"/>
    </source>
</evidence>
<dbReference type="InterPro" id="IPR050500">
    <property type="entry name" value="Phos_Acetyltrans/Butyryltrans"/>
</dbReference>
<feature type="domain" description="Phosphate acetyl/butaryl transferase" evidence="3">
    <location>
        <begin position="246"/>
        <end position="450"/>
    </location>
</feature>
<proteinExistence type="predicted"/>
<gene>
    <name evidence="4" type="ORF">GCM10011505_08420</name>
</gene>
<dbReference type="EMBL" id="BMDZ01000006">
    <property type="protein sequence ID" value="GGB29397.1"/>
    <property type="molecule type" value="Genomic_DNA"/>
</dbReference>
<evidence type="ECO:0000256" key="1">
    <source>
        <dbReference type="ARBA" id="ARBA00022679"/>
    </source>
</evidence>